<reference evidence="3" key="1">
    <citation type="journal article" date="2021" name="PeerJ">
        <title>Extensive microbial diversity within the chicken gut microbiome revealed by metagenomics and culture.</title>
        <authorList>
            <person name="Gilroy R."/>
            <person name="Ravi A."/>
            <person name="Getino M."/>
            <person name="Pursley I."/>
            <person name="Horton D.L."/>
            <person name="Alikhan N.F."/>
            <person name="Baker D."/>
            <person name="Gharbi K."/>
            <person name="Hall N."/>
            <person name="Watson M."/>
            <person name="Adriaenssens E.M."/>
            <person name="Foster-Nyarko E."/>
            <person name="Jarju S."/>
            <person name="Secka A."/>
            <person name="Antonio M."/>
            <person name="Oren A."/>
            <person name="Chaudhuri R.R."/>
            <person name="La Ragione R."/>
            <person name="Hildebrand F."/>
            <person name="Pallen M.J."/>
        </authorList>
    </citation>
    <scope>NUCLEOTIDE SEQUENCE</scope>
    <source>
        <strain evidence="3">ChiHjej13B12-24818</strain>
    </source>
</reference>
<feature type="compositionally biased region" description="Basic and acidic residues" evidence="1">
    <location>
        <begin position="316"/>
        <end position="327"/>
    </location>
</feature>
<dbReference type="InterPro" id="IPR047682">
    <property type="entry name" value="SepH-like"/>
</dbReference>
<evidence type="ECO:0000259" key="2">
    <source>
        <dbReference type="Pfam" id="PF11268"/>
    </source>
</evidence>
<accession>A0A9D2LG48</accession>
<dbReference type="AlphaFoldDB" id="A0A9D2LG48"/>
<dbReference type="EMBL" id="DWZH01000107">
    <property type="protein sequence ID" value="HJB11650.1"/>
    <property type="molecule type" value="Genomic_DNA"/>
</dbReference>
<gene>
    <name evidence="3" type="ORF">H9786_14220</name>
</gene>
<comment type="caution">
    <text evidence="3">The sequence shown here is derived from an EMBL/GenBank/DDBJ whole genome shotgun (WGS) entry which is preliminary data.</text>
</comment>
<sequence>MRELELDGIHDDAEHVILVDSDGERYTLRIDEALRAAVRRDRPALGMIQAADAAPLRPREIQAMLRSGRSAEDIAEVSQVPLDHVRRYEGPVLAEREWAAQRARAFPVGRGGPSLDEVVTERLAARQATEDTAWDAWRRPDGSWTLELSFSAAGRTRQAHWMADLDNRTVSALDDEARWITDEEAPPEPLRGRARLMAVKSSVYDLEADGSFDDESRGRGARGPQRGSGPVSSEHPAALGDRELDALNARRGLRSVPPPEDSTTDSATVWSSLDEDSTTDPVDPARSQPHEPAWGSLVEPPGTPADPEQEADQEALLEHARSEDRAAGLETDPAADVEESDGREPAGAEADDTTIRHQDTVDLTPLPGFDEPPAPRGEQGTSSPETPQEPQERQPRKPAKSAKNKRAAMPSWDEIVFGSKND</sequence>
<protein>
    <submittedName>
        <fullName evidence="3">DUF3071 domain-containing protein</fullName>
    </submittedName>
</protein>
<proteinExistence type="predicted"/>
<feature type="domain" description="DUF3071" evidence="2">
    <location>
        <begin position="1"/>
        <end position="162"/>
    </location>
</feature>
<dbReference type="InterPro" id="IPR021421">
    <property type="entry name" value="DUF3071"/>
</dbReference>
<evidence type="ECO:0000313" key="4">
    <source>
        <dbReference type="Proteomes" id="UP000823823"/>
    </source>
</evidence>
<feature type="region of interest" description="Disordered" evidence="1">
    <location>
        <begin position="208"/>
        <end position="422"/>
    </location>
</feature>
<evidence type="ECO:0000256" key="1">
    <source>
        <dbReference type="SAM" id="MobiDB-lite"/>
    </source>
</evidence>
<dbReference type="Proteomes" id="UP000823823">
    <property type="component" value="Unassembled WGS sequence"/>
</dbReference>
<evidence type="ECO:0000313" key="3">
    <source>
        <dbReference type="EMBL" id="HJB11650.1"/>
    </source>
</evidence>
<feature type="compositionally biased region" description="Basic residues" evidence="1">
    <location>
        <begin position="396"/>
        <end position="406"/>
    </location>
</feature>
<dbReference type="Pfam" id="PF11268">
    <property type="entry name" value="DUF3071"/>
    <property type="match status" value="1"/>
</dbReference>
<organism evidence="3 4">
    <name type="scientific">Candidatus Brachybacterium merdavium</name>
    <dbReference type="NCBI Taxonomy" id="2838513"/>
    <lineage>
        <taxon>Bacteria</taxon>
        <taxon>Bacillati</taxon>
        <taxon>Actinomycetota</taxon>
        <taxon>Actinomycetes</taxon>
        <taxon>Micrococcales</taxon>
        <taxon>Dermabacteraceae</taxon>
        <taxon>Brachybacterium</taxon>
    </lineage>
</organism>
<name>A0A9D2LG48_9MICO</name>
<dbReference type="NCBIfam" id="NF040712">
    <property type="entry name" value="SepH"/>
    <property type="match status" value="1"/>
</dbReference>
<reference evidence="3" key="2">
    <citation type="submission" date="2021-04" db="EMBL/GenBank/DDBJ databases">
        <authorList>
            <person name="Gilroy R."/>
        </authorList>
    </citation>
    <scope>NUCLEOTIDE SEQUENCE</scope>
    <source>
        <strain evidence="3">ChiHjej13B12-24818</strain>
    </source>
</reference>